<proteinExistence type="predicted"/>
<evidence type="ECO:0000259" key="1">
    <source>
        <dbReference type="Pfam" id="PF04230"/>
    </source>
</evidence>
<dbReference type="Proteomes" id="UP000030786">
    <property type="component" value="Chromosome"/>
</dbReference>
<sequence length="379" mass="44555">MDCQNGLFRIKFLKMQKKKITLVGYYGYDNLGDDIMLDCILKEIANQIPNIKVEIICKNSENLSSILSKYEYVNHIEFKSKNKFQNFKIYIKSIRNSDITIWGGGTCFSDEDGIGNFKYFIFNILLNKPFAYLGIGIGNLNKVRSKIKTKILFKTMLFATIRDNTSYKFAKRKYIQKNIFLTSDLSYLFKISNKRIEKPYILISFRDLRNFYSSSEIEKRHTNILNFVSEIAIKENLQVLFLPIDSVKDSAINERNSIYFSNNYSIKSEYILDNKLNSKINYIQNAKYNFSERLHSLVISKFCHLNCVGLSYSPKIDRFFEEIDSKSYIPYDKEMNQKEIEKAFSYVTEISNLEEIEKKTKTAKQNISYLKKFIYAEET</sequence>
<protein>
    <recommendedName>
        <fullName evidence="1">Polysaccharide pyruvyl transferase domain-containing protein</fullName>
    </recommendedName>
</protein>
<name>A0AAU8RC05_9FLAO</name>
<reference evidence="2 3" key="1">
    <citation type="journal article" date="2014" name="Environ. Microbiol.">
        <title>Contrasting genomic patterns and infection strategies of two co-existing Bacteroidetes podovirus genera.</title>
        <authorList>
            <person name="Holmfeldt K."/>
            <person name="Howard-Varona C."/>
            <person name="Solonenko N."/>
            <person name="Sullivan M.B."/>
        </authorList>
    </citation>
    <scope>NUCLEOTIDE SEQUENCE [LARGE SCALE GENOMIC DNA]</scope>
    <source>
        <strain evidence="2 3">18</strain>
    </source>
</reference>
<dbReference type="PANTHER" id="PTHR36836:SF1">
    <property type="entry name" value="COLANIC ACID BIOSYNTHESIS PROTEIN WCAK"/>
    <property type="match status" value="1"/>
</dbReference>
<dbReference type="InterPro" id="IPR007345">
    <property type="entry name" value="Polysacch_pyruvyl_Trfase"/>
</dbReference>
<evidence type="ECO:0000313" key="2">
    <source>
        <dbReference type="EMBL" id="AIZ41076.1"/>
    </source>
</evidence>
<feature type="domain" description="Polysaccharide pyruvyl transferase" evidence="1">
    <location>
        <begin position="30"/>
        <end position="313"/>
    </location>
</feature>
<dbReference type="Pfam" id="PF04230">
    <property type="entry name" value="PS_pyruv_trans"/>
    <property type="match status" value="1"/>
</dbReference>
<gene>
    <name evidence="2" type="ORF">M666_05560</name>
</gene>
<organism evidence="2 3">
    <name type="scientific">Cellulophaga baltica 18</name>
    <dbReference type="NCBI Taxonomy" id="1348584"/>
    <lineage>
        <taxon>Bacteria</taxon>
        <taxon>Pseudomonadati</taxon>
        <taxon>Bacteroidota</taxon>
        <taxon>Flavobacteriia</taxon>
        <taxon>Flavobacteriales</taxon>
        <taxon>Flavobacteriaceae</taxon>
        <taxon>Cellulophaga</taxon>
    </lineage>
</organism>
<evidence type="ECO:0000313" key="3">
    <source>
        <dbReference type="Proteomes" id="UP000030786"/>
    </source>
</evidence>
<dbReference type="AlphaFoldDB" id="A0AAU8RC05"/>
<dbReference type="KEGG" id="cbat:M666_05560"/>
<accession>A0AAU8RC05</accession>
<dbReference type="EMBL" id="CP009976">
    <property type="protein sequence ID" value="AIZ41076.1"/>
    <property type="molecule type" value="Genomic_DNA"/>
</dbReference>
<dbReference type="PANTHER" id="PTHR36836">
    <property type="entry name" value="COLANIC ACID BIOSYNTHESIS PROTEIN WCAK"/>
    <property type="match status" value="1"/>
</dbReference>